<dbReference type="PROSITE" id="PS50181">
    <property type="entry name" value="FBOX"/>
    <property type="match status" value="1"/>
</dbReference>
<feature type="domain" description="F-box" evidence="1">
    <location>
        <begin position="1"/>
        <end position="46"/>
    </location>
</feature>
<dbReference type="Proteomes" id="UP001161669">
    <property type="component" value="Segment"/>
</dbReference>
<sequence>MDTLPDEMLLHLARSVGSVEDLTRLSMVCPRFHDIIDGDDCLWRDLHLRLYGPPMHAEFAKHGKTWRWLCLARRKPGKRRPISPANIELGTKGGLYYGDVYWNAGFFVTHGYGYWHLENKATLEGEWKRGSMHGAMKMTTTTTIATAQMASGMPILDTIDARERQTHDGSQWVKLPRHRGPYGDFHWWRRLFPCPDE</sequence>
<dbReference type="InterPro" id="IPR001810">
    <property type="entry name" value="F-box_dom"/>
</dbReference>
<name>A0A3T1CWD3_9VIRU</name>
<evidence type="ECO:0000313" key="3">
    <source>
        <dbReference type="Proteomes" id="UP001161669"/>
    </source>
</evidence>
<reference evidence="3" key="1">
    <citation type="journal article" date="2019" name="J. Virol.">
        <title>Medusavirus, a novel large DNA virus discovered from hot spring water.</title>
        <authorList>
            <person name="Yoshikawa G."/>
            <person name="Blanc-Mathieu R."/>
            <person name="Song C."/>
            <person name="Kayama Y."/>
            <person name="Mochizuki T."/>
            <person name="Murata K."/>
            <person name="Ogata H."/>
            <person name="Takemura M."/>
        </authorList>
    </citation>
    <scope>NUCLEOTIDE SEQUENCE [LARGE SCALE GENOMIC DNA]</scope>
</reference>
<keyword evidence="3" id="KW-1185">Reference proteome</keyword>
<organism evidence="2 3">
    <name type="scientific">Acanthamoeba castellanii medusavirus J1</name>
    <dbReference type="NCBI Taxonomy" id="3114988"/>
    <lineage>
        <taxon>Viruses</taxon>
        <taxon>Varidnaviria</taxon>
        <taxon>Bamfordvirae</taxon>
        <taxon>Nucleocytoviricota</taxon>
        <taxon>Megaviricetes</taxon>
        <taxon>Mamonoviridae</taxon>
        <taxon>Medusavirus</taxon>
        <taxon>Medusavirus medusae</taxon>
    </lineage>
</organism>
<dbReference type="EMBL" id="AP018495">
    <property type="protein sequence ID" value="BBI30146.1"/>
    <property type="molecule type" value="Genomic_DNA"/>
</dbReference>
<dbReference type="Pfam" id="PF12937">
    <property type="entry name" value="F-box-like"/>
    <property type="match status" value="1"/>
</dbReference>
<protein>
    <submittedName>
        <fullName evidence="2">F-box domain-containing protein</fullName>
    </submittedName>
</protein>
<dbReference type="SUPFAM" id="SSF81383">
    <property type="entry name" value="F-box domain"/>
    <property type="match status" value="1"/>
</dbReference>
<proteinExistence type="predicted"/>
<evidence type="ECO:0000259" key="1">
    <source>
        <dbReference type="PROSITE" id="PS50181"/>
    </source>
</evidence>
<dbReference type="KEGG" id="vg:80540498"/>
<dbReference type="Gene3D" id="1.20.1280.50">
    <property type="match status" value="1"/>
</dbReference>
<accession>A0A3T1CWD3</accession>
<dbReference type="InterPro" id="IPR036047">
    <property type="entry name" value="F-box-like_dom_sf"/>
</dbReference>
<evidence type="ECO:0000313" key="2">
    <source>
        <dbReference type="EMBL" id="BBI30146.1"/>
    </source>
</evidence>